<dbReference type="Gene3D" id="3.40.50.1970">
    <property type="match status" value="1"/>
</dbReference>
<reference evidence="4 5" key="1">
    <citation type="submission" date="2017-05" db="EMBL/GenBank/DDBJ databases">
        <title>Genome sequence for an aflatoxigenic pathogen of Argentinian peanut, Aspergillus arachidicola.</title>
        <authorList>
            <person name="Moore G."/>
            <person name="Beltz S.B."/>
            <person name="Mack B.M."/>
        </authorList>
    </citation>
    <scope>NUCLEOTIDE SEQUENCE [LARGE SCALE GENOMIC DNA]</scope>
    <source>
        <strain evidence="4 5">CBS 117610</strain>
    </source>
</reference>
<feature type="domain" description="Alcohol dehydrogenase iron-type/glycerol dehydrogenase GldA" evidence="2">
    <location>
        <begin position="22"/>
        <end position="189"/>
    </location>
</feature>
<evidence type="ECO:0000313" key="4">
    <source>
        <dbReference type="EMBL" id="PIG90164.1"/>
    </source>
</evidence>
<dbReference type="InterPro" id="IPR039697">
    <property type="entry name" value="Alcohol_dehydrogenase_Fe"/>
</dbReference>
<dbReference type="Gene3D" id="1.20.1090.10">
    <property type="entry name" value="Dehydroquinate synthase-like - alpha domain"/>
    <property type="match status" value="1"/>
</dbReference>
<organism evidence="4 5">
    <name type="scientific">Aspergillus arachidicola</name>
    <dbReference type="NCBI Taxonomy" id="656916"/>
    <lineage>
        <taxon>Eukaryota</taxon>
        <taxon>Fungi</taxon>
        <taxon>Dikarya</taxon>
        <taxon>Ascomycota</taxon>
        <taxon>Pezizomycotina</taxon>
        <taxon>Eurotiomycetes</taxon>
        <taxon>Eurotiomycetidae</taxon>
        <taxon>Eurotiales</taxon>
        <taxon>Aspergillaceae</taxon>
        <taxon>Aspergillus</taxon>
        <taxon>Aspergillus subgen. Circumdati</taxon>
    </lineage>
</organism>
<comment type="caution">
    <text evidence="4">The sequence shown here is derived from an EMBL/GenBank/DDBJ whole genome shotgun (WGS) entry which is preliminary data.</text>
</comment>
<evidence type="ECO:0000259" key="2">
    <source>
        <dbReference type="Pfam" id="PF00465"/>
    </source>
</evidence>
<dbReference type="Pfam" id="PF25137">
    <property type="entry name" value="ADH_Fe_C"/>
    <property type="match status" value="1"/>
</dbReference>
<dbReference type="AlphaFoldDB" id="A0A2G7GBE6"/>
<feature type="domain" description="Fe-containing alcohol dehydrogenase-like C-terminal" evidence="3">
    <location>
        <begin position="202"/>
        <end position="379"/>
    </location>
</feature>
<dbReference type="EMBL" id="NEXV01000019">
    <property type="protein sequence ID" value="PIG90164.1"/>
    <property type="molecule type" value="Genomic_DNA"/>
</dbReference>
<dbReference type="Proteomes" id="UP000231358">
    <property type="component" value="Unassembled WGS sequence"/>
</dbReference>
<evidence type="ECO:0000256" key="1">
    <source>
        <dbReference type="ARBA" id="ARBA00023002"/>
    </source>
</evidence>
<dbReference type="GO" id="GO:0004022">
    <property type="term" value="F:alcohol dehydrogenase (NAD+) activity"/>
    <property type="evidence" value="ECO:0007669"/>
    <property type="project" value="TreeGrafter"/>
</dbReference>
<keyword evidence="1" id="KW-0560">Oxidoreductase</keyword>
<dbReference type="CDD" id="cd08192">
    <property type="entry name" value="MAR-like"/>
    <property type="match status" value="1"/>
</dbReference>
<sequence>METLRTAFADRPRPLLSYGVPFETAAAKHINDLFHASRVYIICSGSLSRNTDVLHRLNTSIGKDKIVGTRIGMRSHTYWSEILEIVHEARDSGADLILTIGAGSLTDGAKVVALALSNNVQTKADLSKLPVTPSQQATIHPPTIPIISIPTTLSAGEYSNFAGATDDTTQRKHTFQSPLKGPELVILDPSLTATTPDSIWLSTGIRAVDHCIETFVAVEHTSEKTDGLALHALGLLVPGLLGCKVDKGDVGARLQCQLGSVDAMAACTAGVQLGASHGIGHQLGPLGVGHGETSCVLLPAVWVVGEVLERRGLDATKVDLGDVLDAVIRELGMRRSLKDVGVGRDQLDQLAENSLHDRWCKTNPVPLTEKSQILEILEMVVE</sequence>
<keyword evidence="5" id="KW-1185">Reference proteome</keyword>
<dbReference type="SUPFAM" id="SSF56796">
    <property type="entry name" value="Dehydroquinate synthase-like"/>
    <property type="match status" value="1"/>
</dbReference>
<dbReference type="InterPro" id="IPR001670">
    <property type="entry name" value="ADH_Fe/GldA"/>
</dbReference>
<accession>A0A2G7GBE6</accession>
<dbReference type="PANTHER" id="PTHR11496:SF107">
    <property type="entry name" value="ALCOHOL DEHYDROGENASE, PUTATIVE (AFU_ORTHOLOGUE AFUA_1G06800)-RELATED"/>
    <property type="match status" value="1"/>
</dbReference>
<dbReference type="GO" id="GO:0005739">
    <property type="term" value="C:mitochondrion"/>
    <property type="evidence" value="ECO:0007669"/>
    <property type="project" value="TreeGrafter"/>
</dbReference>
<dbReference type="STRING" id="656916.A0A2G7GBE6"/>
<gene>
    <name evidence="4" type="ORF">AARAC_007160</name>
</gene>
<proteinExistence type="predicted"/>
<name>A0A2G7GBE6_9EURO</name>
<evidence type="ECO:0000259" key="3">
    <source>
        <dbReference type="Pfam" id="PF25137"/>
    </source>
</evidence>
<dbReference type="GO" id="GO:0046872">
    <property type="term" value="F:metal ion binding"/>
    <property type="evidence" value="ECO:0007669"/>
    <property type="project" value="InterPro"/>
</dbReference>
<evidence type="ECO:0000313" key="5">
    <source>
        <dbReference type="Proteomes" id="UP000231358"/>
    </source>
</evidence>
<protein>
    <submittedName>
        <fullName evidence="4">Fe-containing alcohol dehydrogenase</fullName>
    </submittedName>
</protein>
<dbReference type="InterPro" id="IPR056798">
    <property type="entry name" value="ADH_Fe_C"/>
</dbReference>
<dbReference type="Pfam" id="PF00465">
    <property type="entry name" value="Fe-ADH"/>
    <property type="match status" value="1"/>
</dbReference>
<dbReference type="PANTHER" id="PTHR11496">
    <property type="entry name" value="ALCOHOL DEHYDROGENASE"/>
    <property type="match status" value="1"/>
</dbReference>